<evidence type="ECO:0000256" key="7">
    <source>
        <dbReference type="SAM" id="Phobius"/>
    </source>
</evidence>
<dbReference type="Pfam" id="PF04403">
    <property type="entry name" value="PqiA"/>
    <property type="match status" value="2"/>
</dbReference>
<gene>
    <name evidence="8" type="ordered locus">Thivi_0027</name>
</gene>
<organism evidence="8 9">
    <name type="scientific">Thiocystis violascens (strain ATCC 17096 / DSM 198 / 6111)</name>
    <name type="common">Chromatium violascens</name>
    <dbReference type="NCBI Taxonomy" id="765911"/>
    <lineage>
        <taxon>Bacteria</taxon>
        <taxon>Pseudomonadati</taxon>
        <taxon>Pseudomonadota</taxon>
        <taxon>Gammaproteobacteria</taxon>
        <taxon>Chromatiales</taxon>
        <taxon>Chromatiaceae</taxon>
        <taxon>Thiocystis</taxon>
    </lineage>
</organism>
<evidence type="ECO:0000313" key="9">
    <source>
        <dbReference type="Proteomes" id="UP000006062"/>
    </source>
</evidence>
<keyword evidence="5 7" id="KW-1133">Transmembrane helix</keyword>
<dbReference type="RefSeq" id="WP_014776628.1">
    <property type="nucleotide sequence ID" value="NC_018012.1"/>
</dbReference>
<comment type="subcellular location">
    <subcellularLocation>
        <location evidence="1">Cell inner membrane</location>
    </subcellularLocation>
</comment>
<dbReference type="Proteomes" id="UP000006062">
    <property type="component" value="Chromosome"/>
</dbReference>
<evidence type="ECO:0000256" key="4">
    <source>
        <dbReference type="ARBA" id="ARBA00022692"/>
    </source>
</evidence>
<evidence type="ECO:0000256" key="3">
    <source>
        <dbReference type="ARBA" id="ARBA00022519"/>
    </source>
</evidence>
<dbReference type="InterPro" id="IPR051800">
    <property type="entry name" value="PqiA-PqiB_transport"/>
</dbReference>
<dbReference type="GO" id="GO:0005886">
    <property type="term" value="C:plasma membrane"/>
    <property type="evidence" value="ECO:0007669"/>
    <property type="project" value="UniProtKB-SubCell"/>
</dbReference>
<feature type="transmembrane region" description="Helical" evidence="7">
    <location>
        <begin position="93"/>
        <end position="119"/>
    </location>
</feature>
<dbReference type="OrthoDB" id="9800207at2"/>
<dbReference type="eggNOG" id="COG2995">
    <property type="taxonomic scope" value="Bacteria"/>
</dbReference>
<proteinExistence type="predicted"/>
<dbReference type="PANTHER" id="PTHR30462:SF3">
    <property type="entry name" value="INTERMEMBRANE TRANSPORT PROTEIN PQIA"/>
    <property type="match status" value="1"/>
</dbReference>
<feature type="transmembrane region" description="Helical" evidence="7">
    <location>
        <begin position="48"/>
        <end position="67"/>
    </location>
</feature>
<feature type="transmembrane region" description="Helical" evidence="7">
    <location>
        <begin position="166"/>
        <end position="189"/>
    </location>
</feature>
<dbReference type="AlphaFoldDB" id="I3Y551"/>
<feature type="transmembrane region" description="Helical" evidence="7">
    <location>
        <begin position="140"/>
        <end position="160"/>
    </location>
</feature>
<feature type="transmembrane region" description="Helical" evidence="7">
    <location>
        <begin position="312"/>
        <end position="337"/>
    </location>
</feature>
<name>I3Y551_THIV6</name>
<feature type="transmembrane region" description="Helical" evidence="7">
    <location>
        <begin position="358"/>
        <end position="377"/>
    </location>
</feature>
<sequence>MTQDTLTECLECGLLQRNPALPPGGVSECARCGCVLHRDRPDSLNRTLALTIAGFVLFIVANAFPFLSFEMQGQSTQTTLLTGVMDLYQGGNWFIAAVVLFTSALAPGLQLVLLLAVLIPLALGHMPPWLPRLYRWVRTLAPWGMMDVFMLGILVSVVKLSEMATIVPGASLFAFGALILILAAAQAALDPDLVWSRVPLKIDPSRPVRPGDDHLVCDVCELVMHRSDAVRDHRSFGLALNRLPRCPRCADVLHRRKPHTLQRTWALVAAAIAFYLPANLLPIMTMTSLGYVQSDTIFSGVLFLLDYGLWPLALVVFIASVVVPLLKLLILVFLLLSVHWRSHWRPRERTRLYRVLELIGRWSMVDIFVVTILVALVRLGHLASVQAEAGAIFFCAVVVVTMLASMSFDPRLIWDVLEREPHVRNPERSHRLATGVP</sequence>
<evidence type="ECO:0000256" key="1">
    <source>
        <dbReference type="ARBA" id="ARBA00004533"/>
    </source>
</evidence>
<dbReference type="STRING" id="765911.Thivi_0027"/>
<reference evidence="8 9" key="1">
    <citation type="submission" date="2012-06" db="EMBL/GenBank/DDBJ databases">
        <title>Complete sequence of Thiocystis violascens DSM 198.</title>
        <authorList>
            <consortium name="US DOE Joint Genome Institute"/>
            <person name="Lucas S."/>
            <person name="Han J."/>
            <person name="Lapidus A."/>
            <person name="Cheng J.-F."/>
            <person name="Goodwin L."/>
            <person name="Pitluck S."/>
            <person name="Peters L."/>
            <person name="Ovchinnikova G."/>
            <person name="Teshima H."/>
            <person name="Detter J.C."/>
            <person name="Han C."/>
            <person name="Tapia R."/>
            <person name="Land M."/>
            <person name="Hauser L."/>
            <person name="Kyrpides N."/>
            <person name="Ivanova N."/>
            <person name="Pagani I."/>
            <person name="Vogl K."/>
            <person name="Liu Z."/>
            <person name="Frigaard N.-U."/>
            <person name="Bryant D."/>
            <person name="Woyke T."/>
        </authorList>
    </citation>
    <scope>NUCLEOTIDE SEQUENCE [LARGE SCALE GENOMIC DNA]</scope>
    <source>
        <strain evidence="9">ATCC 17096 / DSM 198 / 6111</strain>
    </source>
</reference>
<dbReference type="HOGENOM" id="CLU_041903_0_1_6"/>
<keyword evidence="2" id="KW-1003">Cell membrane</keyword>
<dbReference type="PANTHER" id="PTHR30462">
    <property type="entry name" value="INTERMEMBRANE TRANSPORT PROTEIN PQIB-RELATED"/>
    <property type="match status" value="1"/>
</dbReference>
<accession>I3Y551</accession>
<dbReference type="InterPro" id="IPR007498">
    <property type="entry name" value="PqiA-like"/>
</dbReference>
<dbReference type="KEGG" id="tvi:Thivi_0027"/>
<feature type="transmembrane region" description="Helical" evidence="7">
    <location>
        <begin position="389"/>
        <end position="408"/>
    </location>
</feature>
<keyword evidence="3" id="KW-0997">Cell inner membrane</keyword>
<evidence type="ECO:0000313" key="8">
    <source>
        <dbReference type="EMBL" id="AFL72119.1"/>
    </source>
</evidence>
<evidence type="ECO:0000256" key="5">
    <source>
        <dbReference type="ARBA" id="ARBA00022989"/>
    </source>
</evidence>
<protein>
    <submittedName>
        <fullName evidence="8">Putative paraquat-inducible protein A</fullName>
    </submittedName>
</protein>
<evidence type="ECO:0000256" key="6">
    <source>
        <dbReference type="ARBA" id="ARBA00023136"/>
    </source>
</evidence>
<feature type="transmembrane region" description="Helical" evidence="7">
    <location>
        <begin position="265"/>
        <end position="292"/>
    </location>
</feature>
<dbReference type="EMBL" id="CP003154">
    <property type="protein sequence ID" value="AFL72119.1"/>
    <property type="molecule type" value="Genomic_DNA"/>
</dbReference>
<keyword evidence="6 7" id="KW-0472">Membrane</keyword>
<keyword evidence="9" id="KW-1185">Reference proteome</keyword>
<evidence type="ECO:0000256" key="2">
    <source>
        <dbReference type="ARBA" id="ARBA00022475"/>
    </source>
</evidence>
<keyword evidence="4 7" id="KW-0812">Transmembrane</keyword>